<accession>A0ABR1IYH8</accession>
<protein>
    <recommendedName>
        <fullName evidence="3">F-box domain-containing protein</fullName>
    </recommendedName>
</protein>
<dbReference type="Proteomes" id="UP001498398">
    <property type="component" value="Unassembled WGS sequence"/>
</dbReference>
<sequence length="237" mass="27394">MTSSAVPSMFPIFAQEIFDEIMDHTTDCSQTLKICSLVCRSWLPRARTHLFHDFTFPPKNPEEGVDYMDEIQKALQLLVDDMNNSTLVPPLSRIVRRLRISRTEWWDCDNTYLQVLPHAFLAQLPFKNLTHIRVHGAKIDRDGSEAFCNLLEKQHLLESLVFDDIFSASNYFEIYRTVARDGSRLHTFSFPMAKSGGKEVIPPEKLPRLLAFKLSRATVFNKLLLSGPFLIYRHLIH</sequence>
<keyword evidence="2" id="KW-1185">Reference proteome</keyword>
<evidence type="ECO:0000313" key="1">
    <source>
        <dbReference type="EMBL" id="KAK7442706.1"/>
    </source>
</evidence>
<evidence type="ECO:0000313" key="2">
    <source>
        <dbReference type="Proteomes" id="UP001498398"/>
    </source>
</evidence>
<dbReference type="EMBL" id="JBANRG010000057">
    <property type="protein sequence ID" value="KAK7442706.1"/>
    <property type="molecule type" value="Genomic_DNA"/>
</dbReference>
<organism evidence="1 2">
    <name type="scientific">Marasmiellus scandens</name>
    <dbReference type="NCBI Taxonomy" id="2682957"/>
    <lineage>
        <taxon>Eukaryota</taxon>
        <taxon>Fungi</taxon>
        <taxon>Dikarya</taxon>
        <taxon>Basidiomycota</taxon>
        <taxon>Agaricomycotina</taxon>
        <taxon>Agaricomycetes</taxon>
        <taxon>Agaricomycetidae</taxon>
        <taxon>Agaricales</taxon>
        <taxon>Marasmiineae</taxon>
        <taxon>Omphalotaceae</taxon>
        <taxon>Marasmiellus</taxon>
    </lineage>
</organism>
<reference evidence="1 2" key="1">
    <citation type="submission" date="2024-01" db="EMBL/GenBank/DDBJ databases">
        <title>A draft genome for the cacao thread blight pathogen Marasmiellus scandens.</title>
        <authorList>
            <person name="Baruah I.K."/>
            <person name="Leung J."/>
            <person name="Bukari Y."/>
            <person name="Amoako-Attah I."/>
            <person name="Meinhardt L.W."/>
            <person name="Bailey B.A."/>
            <person name="Cohen S.P."/>
        </authorList>
    </citation>
    <scope>NUCLEOTIDE SEQUENCE [LARGE SCALE GENOMIC DNA]</scope>
    <source>
        <strain evidence="1 2">GH-19</strain>
    </source>
</reference>
<gene>
    <name evidence="1" type="ORF">VKT23_015952</name>
</gene>
<name>A0ABR1IYH8_9AGAR</name>
<proteinExistence type="predicted"/>
<evidence type="ECO:0008006" key="3">
    <source>
        <dbReference type="Google" id="ProtNLM"/>
    </source>
</evidence>
<comment type="caution">
    <text evidence="1">The sequence shown here is derived from an EMBL/GenBank/DDBJ whole genome shotgun (WGS) entry which is preliminary data.</text>
</comment>